<dbReference type="GO" id="GO:0006289">
    <property type="term" value="P:nucleotide-excision repair"/>
    <property type="evidence" value="ECO:0007669"/>
    <property type="project" value="InterPro"/>
</dbReference>
<dbReference type="InterPro" id="IPR006085">
    <property type="entry name" value="XPG_DNA_repair_N"/>
</dbReference>
<gene>
    <name evidence="8" type="ORF">CHLNCDRAFT_15549</name>
</gene>
<organism evidence="9">
    <name type="scientific">Chlorella variabilis</name>
    <name type="common">Green alga</name>
    <dbReference type="NCBI Taxonomy" id="554065"/>
    <lineage>
        <taxon>Eukaryota</taxon>
        <taxon>Viridiplantae</taxon>
        <taxon>Chlorophyta</taxon>
        <taxon>core chlorophytes</taxon>
        <taxon>Trebouxiophyceae</taxon>
        <taxon>Chlorellales</taxon>
        <taxon>Chlorellaceae</taxon>
        <taxon>Chlorella clade</taxon>
        <taxon>Chlorella</taxon>
    </lineage>
</organism>
<dbReference type="SMART" id="SM00485">
    <property type="entry name" value="XPGN"/>
    <property type="match status" value="1"/>
</dbReference>
<keyword evidence="5" id="KW-0234">DNA repair</keyword>
<evidence type="ECO:0000256" key="1">
    <source>
        <dbReference type="ARBA" id="ARBA00004123"/>
    </source>
</evidence>
<dbReference type="PRINTS" id="PR00066">
    <property type="entry name" value="XRODRMPGMNTG"/>
</dbReference>
<dbReference type="KEGG" id="cvr:CHLNCDRAFT_15549"/>
<keyword evidence="6" id="KW-0539">Nucleus</keyword>
<dbReference type="Gene3D" id="3.40.50.1010">
    <property type="entry name" value="5'-nuclease"/>
    <property type="match status" value="1"/>
</dbReference>
<dbReference type="PANTHER" id="PTHR16171:SF7">
    <property type="entry name" value="DNA REPAIR PROTEIN RAD2"/>
    <property type="match status" value="1"/>
</dbReference>
<dbReference type="Pfam" id="PF00752">
    <property type="entry name" value="XPG_N"/>
    <property type="match status" value="1"/>
</dbReference>
<dbReference type="InParanoid" id="E1ZH07"/>
<protein>
    <recommendedName>
        <fullName evidence="7">XPG N-terminal domain-containing protein</fullName>
    </recommendedName>
</protein>
<keyword evidence="3" id="KW-0540">Nuclease</keyword>
<evidence type="ECO:0000313" key="8">
    <source>
        <dbReference type="EMBL" id="EFN55033.1"/>
    </source>
</evidence>
<feature type="domain" description="XPG N-terminal" evidence="7">
    <location>
        <begin position="1"/>
        <end position="87"/>
    </location>
</feature>
<dbReference type="GO" id="GO:0003697">
    <property type="term" value="F:single-stranded DNA binding"/>
    <property type="evidence" value="ECO:0007669"/>
    <property type="project" value="InterPro"/>
</dbReference>
<dbReference type="InterPro" id="IPR006084">
    <property type="entry name" value="XPG/Rad2"/>
</dbReference>
<dbReference type="GO" id="GO:0016788">
    <property type="term" value="F:hydrolase activity, acting on ester bonds"/>
    <property type="evidence" value="ECO:0007669"/>
    <property type="project" value="InterPro"/>
</dbReference>
<dbReference type="PRINTS" id="PR00853">
    <property type="entry name" value="XPGRADSUPER"/>
</dbReference>
<evidence type="ECO:0000256" key="3">
    <source>
        <dbReference type="ARBA" id="ARBA00022759"/>
    </source>
</evidence>
<comment type="subcellular location">
    <subcellularLocation>
        <location evidence="1">Nucleus</location>
    </subcellularLocation>
</comment>
<feature type="non-terminal residue" evidence="8">
    <location>
        <position position="87"/>
    </location>
</feature>
<proteinExistence type="inferred from homology"/>
<dbReference type="Proteomes" id="UP000008141">
    <property type="component" value="Unassembled WGS sequence"/>
</dbReference>
<comment type="similarity">
    <text evidence="2">Belongs to the XPG/RAD2 endonuclease family. XPG subfamily.</text>
</comment>
<dbReference type="GO" id="GO:0005634">
    <property type="term" value="C:nucleus"/>
    <property type="evidence" value="ECO:0007669"/>
    <property type="project" value="UniProtKB-SubCell"/>
</dbReference>
<reference evidence="8 9" key="1">
    <citation type="journal article" date="2010" name="Plant Cell">
        <title>The Chlorella variabilis NC64A genome reveals adaptation to photosymbiosis, coevolution with viruses, and cryptic sex.</title>
        <authorList>
            <person name="Blanc G."/>
            <person name="Duncan G."/>
            <person name="Agarkova I."/>
            <person name="Borodovsky M."/>
            <person name="Gurnon J."/>
            <person name="Kuo A."/>
            <person name="Lindquist E."/>
            <person name="Lucas S."/>
            <person name="Pangilinan J."/>
            <person name="Polle J."/>
            <person name="Salamov A."/>
            <person name="Terry A."/>
            <person name="Yamada T."/>
            <person name="Dunigan D.D."/>
            <person name="Grigoriev I.V."/>
            <person name="Claverie J.M."/>
            <person name="Van Etten J.L."/>
        </authorList>
    </citation>
    <scope>NUCLEOTIDE SEQUENCE [LARGE SCALE GENOMIC DNA]</scope>
    <source>
        <strain evidence="8 9">NC64A</strain>
    </source>
</reference>
<sequence length="87" mass="10172">MGVRGLWPLLEPVGRRISIEALRNKRLAVDASIWLFQFIQAMRDERGELIRNAHVLGFFRRITKLLYHRIRPVFVFDGATPALKKQT</sequence>
<evidence type="ECO:0000256" key="6">
    <source>
        <dbReference type="ARBA" id="ARBA00023242"/>
    </source>
</evidence>
<evidence type="ECO:0000313" key="9">
    <source>
        <dbReference type="Proteomes" id="UP000008141"/>
    </source>
</evidence>
<keyword evidence="9" id="KW-1185">Reference proteome</keyword>
<keyword evidence="3" id="KW-0378">Hydrolase</keyword>
<dbReference type="PANTHER" id="PTHR16171">
    <property type="entry name" value="DNA REPAIR PROTEIN COMPLEMENTING XP-G CELLS-RELATED"/>
    <property type="match status" value="1"/>
</dbReference>
<evidence type="ECO:0000256" key="4">
    <source>
        <dbReference type="ARBA" id="ARBA00022763"/>
    </source>
</evidence>
<dbReference type="eggNOG" id="KOG2520">
    <property type="taxonomic scope" value="Eukaryota"/>
</dbReference>
<dbReference type="OrthoDB" id="31113at2759"/>
<accession>E1ZH07</accession>
<dbReference type="InterPro" id="IPR019974">
    <property type="entry name" value="XPG_CS"/>
</dbReference>
<dbReference type="EMBL" id="GL433846">
    <property type="protein sequence ID" value="EFN55033.1"/>
    <property type="molecule type" value="Genomic_DNA"/>
</dbReference>
<dbReference type="InterPro" id="IPR001044">
    <property type="entry name" value="XPG/Rad2_eukaryotes"/>
</dbReference>
<dbReference type="GO" id="GO:0004520">
    <property type="term" value="F:DNA endonuclease activity"/>
    <property type="evidence" value="ECO:0007669"/>
    <property type="project" value="TreeGrafter"/>
</dbReference>
<evidence type="ECO:0000256" key="2">
    <source>
        <dbReference type="ARBA" id="ARBA00005283"/>
    </source>
</evidence>
<dbReference type="RefSeq" id="XP_005847135.1">
    <property type="nucleotide sequence ID" value="XM_005847073.1"/>
</dbReference>
<dbReference type="PROSITE" id="PS00841">
    <property type="entry name" value="XPG_1"/>
    <property type="match status" value="1"/>
</dbReference>
<dbReference type="GeneID" id="17354426"/>
<dbReference type="CDD" id="cd09868">
    <property type="entry name" value="PIN_XPG_RAD2"/>
    <property type="match status" value="1"/>
</dbReference>
<keyword evidence="3" id="KW-0255">Endonuclease</keyword>
<name>E1ZH07_CHLVA</name>
<dbReference type="SUPFAM" id="SSF88723">
    <property type="entry name" value="PIN domain-like"/>
    <property type="match status" value="1"/>
</dbReference>
<dbReference type="AlphaFoldDB" id="E1ZH07"/>
<dbReference type="STRING" id="554065.E1ZH07"/>
<evidence type="ECO:0000259" key="7">
    <source>
        <dbReference type="SMART" id="SM00485"/>
    </source>
</evidence>
<evidence type="ECO:0000256" key="5">
    <source>
        <dbReference type="ARBA" id="ARBA00023204"/>
    </source>
</evidence>
<keyword evidence="4" id="KW-0227">DNA damage</keyword>
<dbReference type="InterPro" id="IPR029060">
    <property type="entry name" value="PIN-like_dom_sf"/>
</dbReference>